<name>A0A817AU63_BRANA</name>
<dbReference type="EMBL" id="HG994358">
    <property type="protein sequence ID" value="CAF2276238.1"/>
    <property type="molecule type" value="Genomic_DNA"/>
</dbReference>
<dbReference type="Proteomes" id="UP001295469">
    <property type="component" value="Chromosome A04"/>
</dbReference>
<proteinExistence type="predicted"/>
<evidence type="ECO:0000313" key="1">
    <source>
        <dbReference type="EMBL" id="CAF2276238.1"/>
    </source>
</evidence>
<accession>A0A817AU63</accession>
<organism evidence="1">
    <name type="scientific">Brassica napus</name>
    <name type="common">Rape</name>
    <dbReference type="NCBI Taxonomy" id="3708"/>
    <lineage>
        <taxon>Eukaryota</taxon>
        <taxon>Viridiplantae</taxon>
        <taxon>Streptophyta</taxon>
        <taxon>Embryophyta</taxon>
        <taxon>Tracheophyta</taxon>
        <taxon>Spermatophyta</taxon>
        <taxon>Magnoliopsida</taxon>
        <taxon>eudicotyledons</taxon>
        <taxon>Gunneridae</taxon>
        <taxon>Pentapetalae</taxon>
        <taxon>rosids</taxon>
        <taxon>malvids</taxon>
        <taxon>Brassicales</taxon>
        <taxon>Brassicaceae</taxon>
        <taxon>Brassiceae</taxon>
        <taxon>Brassica</taxon>
    </lineage>
</organism>
<dbReference type="AlphaFoldDB" id="A0A817AU63"/>
<sequence length="309" mass="34189">MRTNTCFYCQNSKVAIDYFNWICPLIQRIIHTNVQASLHEIPKQALPYPSRECLQIDSQNQQVLEQQLDFGALGQPLSLGEDQFPPSDHSLYPPHPPHFPTCVLPAGVAFHSSGFVSSDPIAFRDRVCEDVTEAYRLPPNTYADKCICIVSHAPNFRALWDSLEVIFGLYFSSEGSCPTGETTFAATAELPLLSGNVLSASSKGCGDLADERMVAQITVAKHRKPNHAPFDLTKKKVMNVILDPIEDSTESQAEKTYSLLGMCRETLAVSFQWCTYITLSLLIFTAAFDGLQSSFAGQKSVSLLTSCFF</sequence>
<reference evidence="1" key="1">
    <citation type="submission" date="2021-01" db="EMBL/GenBank/DDBJ databases">
        <authorList>
            <consortium name="Genoscope - CEA"/>
            <person name="William W."/>
        </authorList>
    </citation>
    <scope>NUCLEOTIDE SEQUENCE</scope>
</reference>
<gene>
    <name evidence="1" type="ORF">DARMORV10_A04P16410.1</name>
</gene>
<protein>
    <submittedName>
        <fullName evidence="1">(rape) hypothetical protein</fullName>
    </submittedName>
</protein>